<evidence type="ECO:0000256" key="1">
    <source>
        <dbReference type="SAM" id="MobiDB-lite"/>
    </source>
</evidence>
<feature type="region of interest" description="Disordered" evidence="1">
    <location>
        <begin position="1"/>
        <end position="81"/>
    </location>
</feature>
<gene>
    <name evidence="2" type="ORF">GPECTOR_60g756</name>
</gene>
<accession>A0A150G580</accession>
<sequence length="452" mass="44869">MPADSLLYSLKTGNGSRGSTPTTVTPTVASPPPIASPRRLRAQSVTGDASRKSDLHDQHQHHQHHQHQHPSLGGGGGLVGLPKLDIPPGGFGILGDAPLSVRGSPSAAGRRGSISGGGSALCEASISASFDSALTGRSSGGEAAYDCDAADASARGGGSLGSAGSSAECSLAGHTAASASELLAGVNDDLQRAAGALLALHAPACRPRSAAPNAPPPPPPPVTAAQLTALRSSAPELHSELRVAVRRAFQVMRQAVAGGGGSAAAPTLSGRQLGSSVHECWATLDAFLEGTAELTMSLVEGALAARGSGGGASPSGLGRSKSRGGTRDGAAPEAEVEVVEEEADGAEGSGPGPVSGARRGGAGGTGGNSKMFKLHDAVQELEELKILNDDLQRQLEESRARVAALEARAAEGDRGGGGGAAVSPRPPQPHATPPPDGAYGSSPRVAEPHAFV</sequence>
<keyword evidence="3" id="KW-1185">Reference proteome</keyword>
<evidence type="ECO:0000313" key="2">
    <source>
        <dbReference type="EMBL" id="KXZ44978.1"/>
    </source>
</evidence>
<feature type="compositionally biased region" description="Acidic residues" evidence="1">
    <location>
        <begin position="334"/>
        <end position="345"/>
    </location>
</feature>
<comment type="caution">
    <text evidence="2">The sequence shown here is derived from an EMBL/GenBank/DDBJ whole genome shotgun (WGS) entry which is preliminary data.</text>
</comment>
<organism evidence="2 3">
    <name type="scientific">Gonium pectorale</name>
    <name type="common">Green alga</name>
    <dbReference type="NCBI Taxonomy" id="33097"/>
    <lineage>
        <taxon>Eukaryota</taxon>
        <taxon>Viridiplantae</taxon>
        <taxon>Chlorophyta</taxon>
        <taxon>core chlorophytes</taxon>
        <taxon>Chlorophyceae</taxon>
        <taxon>CS clade</taxon>
        <taxon>Chlamydomonadales</taxon>
        <taxon>Volvocaceae</taxon>
        <taxon>Gonium</taxon>
    </lineage>
</organism>
<proteinExistence type="predicted"/>
<feature type="region of interest" description="Disordered" evidence="1">
    <location>
        <begin position="306"/>
        <end position="370"/>
    </location>
</feature>
<dbReference type="EMBL" id="LSYV01000061">
    <property type="protein sequence ID" value="KXZ44978.1"/>
    <property type="molecule type" value="Genomic_DNA"/>
</dbReference>
<name>A0A150G580_GONPE</name>
<dbReference type="Proteomes" id="UP000075714">
    <property type="component" value="Unassembled WGS sequence"/>
</dbReference>
<dbReference type="AlphaFoldDB" id="A0A150G580"/>
<reference evidence="3" key="1">
    <citation type="journal article" date="2016" name="Nat. Commun.">
        <title>The Gonium pectorale genome demonstrates co-option of cell cycle regulation during the evolution of multicellularity.</title>
        <authorList>
            <person name="Hanschen E.R."/>
            <person name="Marriage T.N."/>
            <person name="Ferris P.J."/>
            <person name="Hamaji T."/>
            <person name="Toyoda A."/>
            <person name="Fujiyama A."/>
            <person name="Neme R."/>
            <person name="Noguchi H."/>
            <person name="Minakuchi Y."/>
            <person name="Suzuki M."/>
            <person name="Kawai-Toyooka H."/>
            <person name="Smith D.R."/>
            <person name="Sparks H."/>
            <person name="Anderson J."/>
            <person name="Bakaric R."/>
            <person name="Luria V."/>
            <person name="Karger A."/>
            <person name="Kirschner M.W."/>
            <person name="Durand P.M."/>
            <person name="Michod R.E."/>
            <person name="Nozaki H."/>
            <person name="Olson B.J."/>
        </authorList>
    </citation>
    <scope>NUCLEOTIDE SEQUENCE [LARGE SCALE GENOMIC DNA]</scope>
    <source>
        <strain evidence="3">NIES-2863</strain>
    </source>
</reference>
<dbReference type="OrthoDB" id="552798at2759"/>
<feature type="region of interest" description="Disordered" evidence="1">
    <location>
        <begin position="406"/>
        <end position="452"/>
    </location>
</feature>
<feature type="compositionally biased region" description="Low complexity" evidence="1">
    <location>
        <begin position="19"/>
        <end position="28"/>
    </location>
</feature>
<evidence type="ECO:0000313" key="3">
    <source>
        <dbReference type="Proteomes" id="UP000075714"/>
    </source>
</evidence>
<feature type="compositionally biased region" description="Basic and acidic residues" evidence="1">
    <location>
        <begin position="49"/>
        <end position="60"/>
    </location>
</feature>
<protein>
    <submittedName>
        <fullName evidence="2">Uncharacterized protein</fullName>
    </submittedName>
</protein>
<feature type="compositionally biased region" description="Pro residues" evidence="1">
    <location>
        <begin position="424"/>
        <end position="436"/>
    </location>
</feature>
<feature type="compositionally biased region" description="Gly residues" evidence="1">
    <location>
        <begin position="347"/>
        <end position="367"/>
    </location>
</feature>